<accession>A0A418PXU3</accession>
<dbReference type="OrthoDB" id="7184701at2"/>
<name>A0A418PXU3_9SPHN</name>
<evidence type="ECO:0000313" key="3">
    <source>
        <dbReference type="Proteomes" id="UP000285023"/>
    </source>
</evidence>
<dbReference type="Proteomes" id="UP000285023">
    <property type="component" value="Unassembled WGS sequence"/>
</dbReference>
<protein>
    <submittedName>
        <fullName evidence="2">Uncharacterized protein</fullName>
    </submittedName>
</protein>
<feature type="signal peptide" evidence="1">
    <location>
        <begin position="1"/>
        <end position="20"/>
    </location>
</feature>
<evidence type="ECO:0000313" key="2">
    <source>
        <dbReference type="EMBL" id="RIX27030.1"/>
    </source>
</evidence>
<keyword evidence="3" id="KW-1185">Reference proteome</keyword>
<proteinExistence type="predicted"/>
<comment type="caution">
    <text evidence="2">The sequence shown here is derived from an EMBL/GenBank/DDBJ whole genome shotgun (WGS) entry which is preliminary data.</text>
</comment>
<feature type="chain" id="PRO_5019564906" evidence="1">
    <location>
        <begin position="21"/>
        <end position="201"/>
    </location>
</feature>
<dbReference type="EMBL" id="QXTF01000004">
    <property type="protein sequence ID" value="RIX27030.1"/>
    <property type="molecule type" value="Genomic_DNA"/>
</dbReference>
<keyword evidence="1" id="KW-0732">Signal</keyword>
<gene>
    <name evidence="2" type="ORF">D3M59_10770</name>
</gene>
<reference evidence="2 3" key="1">
    <citation type="submission" date="2018-09" db="EMBL/GenBank/DDBJ databases">
        <title>Sphingomonas sp. DAC4.</title>
        <authorList>
            <person name="Seo T."/>
        </authorList>
    </citation>
    <scope>NUCLEOTIDE SEQUENCE [LARGE SCALE GENOMIC DNA]</scope>
    <source>
        <strain evidence="2 3">DAC4</strain>
    </source>
</reference>
<evidence type="ECO:0000256" key="1">
    <source>
        <dbReference type="SAM" id="SignalP"/>
    </source>
</evidence>
<dbReference type="AlphaFoldDB" id="A0A418PXU3"/>
<dbReference type="RefSeq" id="WP_119533686.1">
    <property type="nucleotide sequence ID" value="NZ_QXTF01000004.1"/>
</dbReference>
<organism evidence="2 3">
    <name type="scientific">Sphingomonas edaphi</name>
    <dbReference type="NCBI Taxonomy" id="2315689"/>
    <lineage>
        <taxon>Bacteria</taxon>
        <taxon>Pseudomonadati</taxon>
        <taxon>Pseudomonadota</taxon>
        <taxon>Alphaproteobacteria</taxon>
        <taxon>Sphingomonadales</taxon>
        <taxon>Sphingomonadaceae</taxon>
        <taxon>Sphingomonas</taxon>
    </lineage>
</organism>
<sequence length="201" mass="21213">MKKFIFAALAASTIATPALAQDWKGKTYGQDAWGIYQVSATVDSFCKFGTANTGQNGGNGTADTNYLGGANEADGRFLLDIQDNSDNTVQAARAQYNIGYAVCNSPFNMQLASDNGGLKSDASTSDPAFIENVPYDVNFAFDGNTANKRSDQLSVGFSTITSVNEARAGAAHVRVSVAAADQLLLEGTYSDRLQARLSPVL</sequence>